<sequence>MEREIKYKKIGKISELREFIIDALIEHAERRGSAIVTQNINMFYYEQGFLDALKTIRDLLSEEGLLLYRYVLEDKNERVEDKERDTF</sequence>
<name>A0AA46YJB6_9VIRU</name>
<dbReference type="EMBL" id="OP413841">
    <property type="protein sequence ID" value="UYL65018.1"/>
    <property type="molecule type" value="Genomic_DNA"/>
</dbReference>
<accession>A0AA46YJB6</accession>
<evidence type="ECO:0000313" key="2">
    <source>
        <dbReference type="Proteomes" id="UP001156297"/>
    </source>
</evidence>
<keyword evidence="2" id="KW-1185">Reference proteome</keyword>
<protein>
    <submittedName>
        <fullName evidence="1">Uncharacterized protein</fullName>
    </submittedName>
</protein>
<gene>
    <name evidence="1" type="ORF">BDLDGNHF_00005</name>
</gene>
<proteinExistence type="predicted"/>
<evidence type="ECO:0000313" key="1">
    <source>
        <dbReference type="EMBL" id="UYL65018.1"/>
    </source>
</evidence>
<dbReference type="Proteomes" id="UP001156297">
    <property type="component" value="Segment"/>
</dbReference>
<reference evidence="1 2" key="1">
    <citation type="submission" date="2022-09" db="EMBL/GenBank/DDBJ databases">
        <title>Evolutionary Diversification of Methanotrophic Ca. Methanophagales (ANME-1) and Their Expansive Virome.</title>
        <authorList>
            <person name="Laso-Perez R."/>
            <person name="Wu F."/>
            <person name="Cremiere A."/>
            <person name="Speth D.R."/>
            <person name="Magyar J.S."/>
            <person name="Krupovic M."/>
            <person name="Orphan V.J."/>
        </authorList>
    </citation>
    <scope>NUCLEOTIDE SEQUENCE [LARGE SCALE GENOMIC DNA]</scope>
    <source>
        <strain evidence="1">PBV266</strain>
    </source>
</reference>
<organism evidence="1 2">
    <name type="scientific">Methanophagales virus PBV266</name>
    <dbReference type="NCBI Taxonomy" id="3071308"/>
    <lineage>
        <taxon>Viruses</taxon>
        <taxon>Varidnaviria</taxon>
        <taxon>Abadenavirae</taxon>
        <taxon>Produgelaviricota</taxon>
        <taxon>Belvinaviricetes</taxon>
        <taxon>Coyopavirales</taxon>
        <taxon>Chaacviridae</taxon>
        <taxon>Antichaacvirus</taxon>
        <taxon>Antichaacvirus pescaderoense</taxon>
    </lineage>
</organism>